<proteinExistence type="inferred from homology"/>
<dbReference type="GO" id="GO:0030313">
    <property type="term" value="C:cell envelope"/>
    <property type="evidence" value="ECO:0007669"/>
    <property type="project" value="UniProtKB-SubCell"/>
</dbReference>
<comment type="subcellular location">
    <subcellularLocation>
        <location evidence="1">Cell envelope</location>
    </subcellularLocation>
</comment>
<dbReference type="RefSeq" id="WP_129221119.1">
    <property type="nucleotide sequence ID" value="NZ_QYBC01000019.1"/>
</dbReference>
<organism evidence="8 9">
    <name type="scientific">Lichenibacterium ramalinae</name>
    <dbReference type="NCBI Taxonomy" id="2316527"/>
    <lineage>
        <taxon>Bacteria</taxon>
        <taxon>Pseudomonadati</taxon>
        <taxon>Pseudomonadota</taxon>
        <taxon>Alphaproteobacteria</taxon>
        <taxon>Hyphomicrobiales</taxon>
        <taxon>Lichenihabitantaceae</taxon>
        <taxon>Lichenibacterium</taxon>
    </lineage>
</organism>
<evidence type="ECO:0000313" key="9">
    <source>
        <dbReference type="Proteomes" id="UP000289411"/>
    </source>
</evidence>
<dbReference type="SUPFAM" id="SSF53850">
    <property type="entry name" value="Periplasmic binding protein-like II"/>
    <property type="match status" value="1"/>
</dbReference>
<feature type="chain" id="PRO_5020311882" evidence="5">
    <location>
        <begin position="33"/>
        <end position="271"/>
    </location>
</feature>
<evidence type="ECO:0000256" key="2">
    <source>
        <dbReference type="ARBA" id="ARBA00010333"/>
    </source>
</evidence>
<dbReference type="GO" id="GO:0015276">
    <property type="term" value="F:ligand-gated monoatomic ion channel activity"/>
    <property type="evidence" value="ECO:0007669"/>
    <property type="project" value="InterPro"/>
</dbReference>
<evidence type="ECO:0000256" key="4">
    <source>
        <dbReference type="RuleBase" id="RU003744"/>
    </source>
</evidence>
<dbReference type="InterPro" id="IPR006311">
    <property type="entry name" value="TAT_signal"/>
</dbReference>
<dbReference type="Gene3D" id="3.40.190.10">
    <property type="entry name" value="Periplasmic binding protein-like II"/>
    <property type="match status" value="2"/>
</dbReference>
<accession>A0A4Q2R7Z9</accession>
<dbReference type="GO" id="GO:0016020">
    <property type="term" value="C:membrane"/>
    <property type="evidence" value="ECO:0007669"/>
    <property type="project" value="InterPro"/>
</dbReference>
<dbReference type="SMART" id="SM00062">
    <property type="entry name" value="PBPb"/>
    <property type="match status" value="1"/>
</dbReference>
<dbReference type="PANTHER" id="PTHR35936">
    <property type="entry name" value="MEMBRANE-BOUND LYTIC MUREIN TRANSGLYCOSYLASE F"/>
    <property type="match status" value="1"/>
</dbReference>
<evidence type="ECO:0000256" key="1">
    <source>
        <dbReference type="ARBA" id="ARBA00004196"/>
    </source>
</evidence>
<gene>
    <name evidence="8" type="ORF">D3272_20740</name>
</gene>
<dbReference type="InterPro" id="IPR001638">
    <property type="entry name" value="Solute-binding_3/MltF_N"/>
</dbReference>
<comment type="similarity">
    <text evidence="2 4">Belongs to the bacterial solute-binding protein 3 family.</text>
</comment>
<sequence length="271" mass="28660">MRFAPAPVTRRLALAAAVALGATALGLPAARAADTLKVGANIGNLPWEFQDAKGDTVGFEIDLMKEVAKRLGDDVSFVNIPFTGLFAAVQSGQIDAAVSSITITPKRLGSVSFAQPYYDSDQSLTVMAKSGIADLKGMAGKTVGVDTGSTGDIYATAHQAEDKFADIRRYEGLAPAMLDLAAGRIDGYISDIPALQYYVKDKPAYKVVERIPTGERYSVMFAKDSPLVGKVDAVLTTLKAEGFIAKLHEKWFGVAPEATTSTVAKAAIPKL</sequence>
<dbReference type="Proteomes" id="UP000289411">
    <property type="component" value="Unassembled WGS sequence"/>
</dbReference>
<dbReference type="PROSITE" id="PS01039">
    <property type="entry name" value="SBP_BACTERIAL_3"/>
    <property type="match status" value="1"/>
</dbReference>
<dbReference type="PROSITE" id="PS51318">
    <property type="entry name" value="TAT"/>
    <property type="match status" value="1"/>
</dbReference>
<dbReference type="EMBL" id="QYBC01000019">
    <property type="protein sequence ID" value="RYB02584.1"/>
    <property type="molecule type" value="Genomic_DNA"/>
</dbReference>
<evidence type="ECO:0000259" key="6">
    <source>
        <dbReference type="SMART" id="SM00062"/>
    </source>
</evidence>
<dbReference type="Pfam" id="PF00497">
    <property type="entry name" value="SBP_bac_3"/>
    <property type="match status" value="1"/>
</dbReference>
<dbReference type="InterPro" id="IPR018313">
    <property type="entry name" value="SBP_3_CS"/>
</dbReference>
<name>A0A4Q2R7Z9_9HYPH</name>
<reference evidence="8 9" key="2">
    <citation type="submission" date="2019-02" db="EMBL/GenBank/DDBJ databases">
        <title>'Lichenibacterium ramalinii' gen. nov. sp. nov., 'Lichenibacterium minor' gen. nov. sp. nov.</title>
        <authorList>
            <person name="Pankratov T."/>
        </authorList>
    </citation>
    <scope>NUCLEOTIDE SEQUENCE [LARGE SCALE GENOMIC DNA]</scope>
    <source>
        <strain evidence="8 9">RmlP001</strain>
    </source>
</reference>
<protein>
    <submittedName>
        <fullName evidence="8">Amino acid ABC transporter substrate-binding protein</fullName>
    </submittedName>
</protein>
<evidence type="ECO:0000256" key="3">
    <source>
        <dbReference type="ARBA" id="ARBA00022729"/>
    </source>
</evidence>
<evidence type="ECO:0000256" key="5">
    <source>
        <dbReference type="SAM" id="SignalP"/>
    </source>
</evidence>
<dbReference type="PANTHER" id="PTHR35936:SF17">
    <property type="entry name" value="ARGININE-BINDING EXTRACELLULAR PROTEIN ARTP"/>
    <property type="match status" value="1"/>
</dbReference>
<dbReference type="InterPro" id="IPR001320">
    <property type="entry name" value="Iontro_rcpt_C"/>
</dbReference>
<feature type="domain" description="Solute-binding protein family 3/N-terminal" evidence="6">
    <location>
        <begin position="35"/>
        <end position="255"/>
    </location>
</feature>
<keyword evidence="3 5" id="KW-0732">Signal</keyword>
<reference evidence="8 9" key="1">
    <citation type="submission" date="2018-09" db="EMBL/GenBank/DDBJ databases">
        <authorList>
            <person name="Grouzdev D.S."/>
            <person name="Krutkina M.S."/>
        </authorList>
    </citation>
    <scope>NUCLEOTIDE SEQUENCE [LARGE SCALE GENOMIC DNA]</scope>
    <source>
        <strain evidence="8 9">RmlP001</strain>
    </source>
</reference>
<dbReference type="OrthoDB" id="9814231at2"/>
<feature type="signal peptide" evidence="5">
    <location>
        <begin position="1"/>
        <end position="32"/>
    </location>
</feature>
<feature type="domain" description="Ionotropic glutamate receptor C-terminal" evidence="7">
    <location>
        <begin position="35"/>
        <end position="254"/>
    </location>
</feature>
<comment type="caution">
    <text evidence="8">The sequence shown here is derived from an EMBL/GenBank/DDBJ whole genome shotgun (WGS) entry which is preliminary data.</text>
</comment>
<dbReference type="SMART" id="SM00079">
    <property type="entry name" value="PBPe"/>
    <property type="match status" value="1"/>
</dbReference>
<keyword evidence="9" id="KW-1185">Reference proteome</keyword>
<evidence type="ECO:0000313" key="8">
    <source>
        <dbReference type="EMBL" id="RYB02584.1"/>
    </source>
</evidence>
<evidence type="ECO:0000259" key="7">
    <source>
        <dbReference type="SMART" id="SM00079"/>
    </source>
</evidence>
<dbReference type="AlphaFoldDB" id="A0A4Q2R7Z9"/>